<feature type="domain" description="HRDC" evidence="1">
    <location>
        <begin position="209"/>
        <end position="289"/>
    </location>
</feature>
<dbReference type="Proteomes" id="UP000539642">
    <property type="component" value="Unassembled WGS sequence"/>
</dbReference>
<dbReference type="InterPro" id="IPR002562">
    <property type="entry name" value="3'-5'_exonuclease_dom"/>
</dbReference>
<dbReference type="SUPFAM" id="SSF53098">
    <property type="entry name" value="Ribonuclease H-like"/>
    <property type="match status" value="1"/>
</dbReference>
<dbReference type="GO" id="GO:0003676">
    <property type="term" value="F:nucleic acid binding"/>
    <property type="evidence" value="ECO:0007669"/>
    <property type="project" value="InterPro"/>
</dbReference>
<protein>
    <submittedName>
        <fullName evidence="2">Ribonuclease D</fullName>
        <ecNumber evidence="2">3.1.13.5</ecNumber>
    </submittedName>
</protein>
<gene>
    <name evidence="2" type="ORF">HNQ81_002646</name>
</gene>
<dbReference type="RefSeq" id="WP_221270875.1">
    <property type="nucleotide sequence ID" value="NZ_JACHEO010000016.1"/>
</dbReference>
<proteinExistence type="predicted"/>
<dbReference type="InterPro" id="IPR010997">
    <property type="entry name" value="HRDC-like_sf"/>
</dbReference>
<name>A0A840UTA9_9BACT</name>
<dbReference type="GO" id="GO:0033890">
    <property type="term" value="F:ribonuclease D activity"/>
    <property type="evidence" value="ECO:0007669"/>
    <property type="project" value="UniProtKB-EC"/>
</dbReference>
<dbReference type="EMBL" id="JACHEO010000016">
    <property type="protein sequence ID" value="MBB5348905.1"/>
    <property type="molecule type" value="Genomic_DNA"/>
</dbReference>
<dbReference type="InterPro" id="IPR036397">
    <property type="entry name" value="RNaseH_sf"/>
</dbReference>
<keyword evidence="2" id="KW-0378">Hydrolase</keyword>
<evidence type="ECO:0000259" key="1">
    <source>
        <dbReference type="PROSITE" id="PS50967"/>
    </source>
</evidence>
<dbReference type="SMART" id="SM00341">
    <property type="entry name" value="HRDC"/>
    <property type="match status" value="1"/>
</dbReference>
<accession>A0A840UTA9</accession>
<dbReference type="InterPro" id="IPR012337">
    <property type="entry name" value="RNaseH-like_sf"/>
</dbReference>
<reference evidence="2 3" key="1">
    <citation type="submission" date="2020-08" db="EMBL/GenBank/DDBJ databases">
        <title>Genomic Encyclopedia of Type Strains, Phase IV (KMG-IV): sequencing the most valuable type-strain genomes for metagenomic binning, comparative biology and taxonomic classification.</title>
        <authorList>
            <person name="Goeker M."/>
        </authorList>
    </citation>
    <scope>NUCLEOTIDE SEQUENCE [LARGE SCALE GENOMIC DNA]</scope>
    <source>
        <strain evidence="2 3">DSM 28570</strain>
    </source>
</reference>
<dbReference type="GO" id="GO:0008408">
    <property type="term" value="F:3'-5' exonuclease activity"/>
    <property type="evidence" value="ECO:0007669"/>
    <property type="project" value="InterPro"/>
</dbReference>
<dbReference type="PANTHER" id="PTHR47649:SF1">
    <property type="entry name" value="RIBONUCLEASE D"/>
    <property type="match status" value="1"/>
</dbReference>
<dbReference type="AlphaFoldDB" id="A0A840UTA9"/>
<dbReference type="Gene3D" id="1.10.150.80">
    <property type="entry name" value="HRDC domain"/>
    <property type="match status" value="1"/>
</dbReference>
<sequence length="372" mass="42253">MITTKEQLVHLIARARKSDAVALDTEFVWERTYYPQLGLIQIALSDEDCHLIDPCALSDLTPLGDLLCDRGVIKIFHDAPQDLAILNRATGATPQNIFDTRLAAGFANLSANLSLANLIKELLEIDLPKTETRTNWLQRPLDDKQVDYALDDVRYLRALRIILLNRVIGPTIRIWLQEELNLLNNPNSYMGSFENNSRYLKIRGAGTLNRQALAILRELANWRDQEARSVDRPRSHIIPDSALLLIAQKHPDSIESLKEKGVLSSKALHRHGKIIVNLVDQVLQADPSTYPSLHQPPRLTAREKEAMEKLTSLINLKCEIQGIDPALLGNSTELKTLVKILHGRNVEAPRQLRQTEGWRKLFLEDFFQNQKR</sequence>
<dbReference type="PROSITE" id="PS50967">
    <property type="entry name" value="HRDC"/>
    <property type="match status" value="1"/>
</dbReference>
<dbReference type="Gene3D" id="3.30.420.10">
    <property type="entry name" value="Ribonuclease H-like superfamily/Ribonuclease H"/>
    <property type="match status" value="1"/>
</dbReference>
<dbReference type="InterPro" id="IPR044876">
    <property type="entry name" value="HRDC_dom_sf"/>
</dbReference>
<dbReference type="Pfam" id="PF00570">
    <property type="entry name" value="HRDC"/>
    <property type="match status" value="1"/>
</dbReference>
<organism evidence="2 3">
    <name type="scientific">Desulfoprunum benzoelyticum</name>
    <dbReference type="NCBI Taxonomy" id="1506996"/>
    <lineage>
        <taxon>Bacteria</taxon>
        <taxon>Pseudomonadati</taxon>
        <taxon>Thermodesulfobacteriota</taxon>
        <taxon>Desulfobulbia</taxon>
        <taxon>Desulfobulbales</taxon>
        <taxon>Desulfobulbaceae</taxon>
        <taxon>Desulfoprunum</taxon>
    </lineage>
</organism>
<dbReference type="EC" id="3.1.13.5" evidence="2"/>
<dbReference type="InterPro" id="IPR051086">
    <property type="entry name" value="RNase_D-like"/>
</dbReference>
<dbReference type="GO" id="GO:0000166">
    <property type="term" value="F:nucleotide binding"/>
    <property type="evidence" value="ECO:0007669"/>
    <property type="project" value="InterPro"/>
</dbReference>
<keyword evidence="3" id="KW-1185">Reference proteome</keyword>
<dbReference type="PANTHER" id="PTHR47649">
    <property type="entry name" value="RIBONUCLEASE D"/>
    <property type="match status" value="1"/>
</dbReference>
<evidence type="ECO:0000313" key="2">
    <source>
        <dbReference type="EMBL" id="MBB5348905.1"/>
    </source>
</evidence>
<dbReference type="GO" id="GO:0006139">
    <property type="term" value="P:nucleobase-containing compound metabolic process"/>
    <property type="evidence" value="ECO:0007669"/>
    <property type="project" value="InterPro"/>
</dbReference>
<dbReference type="CDD" id="cd06142">
    <property type="entry name" value="RNaseD_exo"/>
    <property type="match status" value="1"/>
</dbReference>
<dbReference type="InterPro" id="IPR002121">
    <property type="entry name" value="HRDC_dom"/>
</dbReference>
<dbReference type="SMART" id="SM00474">
    <property type="entry name" value="35EXOc"/>
    <property type="match status" value="1"/>
</dbReference>
<comment type="caution">
    <text evidence="2">The sequence shown here is derived from an EMBL/GenBank/DDBJ whole genome shotgun (WGS) entry which is preliminary data.</text>
</comment>
<evidence type="ECO:0000313" key="3">
    <source>
        <dbReference type="Proteomes" id="UP000539642"/>
    </source>
</evidence>
<dbReference type="SUPFAM" id="SSF47819">
    <property type="entry name" value="HRDC-like"/>
    <property type="match status" value="1"/>
</dbReference>
<dbReference type="Pfam" id="PF01612">
    <property type="entry name" value="DNA_pol_A_exo1"/>
    <property type="match status" value="1"/>
</dbReference>